<dbReference type="RefSeq" id="XP_041423361.1">
    <property type="nucleotide sequence ID" value="XM_041567427.1"/>
</dbReference>
<proteinExistence type="predicted"/>
<keyword evidence="2" id="KW-0812">Transmembrane</keyword>
<feature type="transmembrane region" description="Helical" evidence="2">
    <location>
        <begin position="251"/>
        <end position="277"/>
    </location>
</feature>
<sequence>MTVSHLMSRAGRIHYYQWTLLLLDTSKRISFFQKNICEGRGRPSCPAGMGPASLHPLFIIIIIGLIQIFFGTTSGFKVEKFTLFKPKLIFKANTMGLIPCKFHTRRPLNPLIVELEWGLIPVGEDKYKPLIHLYGDHIRLALPEYKDKYQVFKSLVAKGNCSLVINPTDIKDSGIYQVKLKIKEKVFTPPSSIKITIVKHEKVDTRTAKHKTEATTALQSTAIMETTATPPDETDFIEDTILPSLTGNEKMFGIIVICVASPLALYAVIGIVICVAYNRKKKKGHTGDVENPPVEDSNAGKEEKAIEDKKDESEEISSDTYESAESAESASDSADDNSSQTEEES</sequence>
<evidence type="ECO:0000313" key="3">
    <source>
        <dbReference type="Proteomes" id="UP000186698"/>
    </source>
</evidence>
<dbReference type="AlphaFoldDB" id="A0A8J1L1E2"/>
<keyword evidence="2" id="KW-1133">Transmembrane helix</keyword>
<dbReference type="GeneID" id="121394999"/>
<feature type="compositionally biased region" description="Low complexity" evidence="1">
    <location>
        <begin position="318"/>
        <end position="339"/>
    </location>
</feature>
<feature type="region of interest" description="Disordered" evidence="1">
    <location>
        <begin position="283"/>
        <end position="345"/>
    </location>
</feature>
<feature type="transmembrane region" description="Helical" evidence="2">
    <location>
        <begin position="57"/>
        <end position="76"/>
    </location>
</feature>
<organism evidence="3 4">
    <name type="scientific">Xenopus laevis</name>
    <name type="common">African clawed frog</name>
    <dbReference type="NCBI Taxonomy" id="8355"/>
    <lineage>
        <taxon>Eukaryota</taxon>
        <taxon>Metazoa</taxon>
        <taxon>Chordata</taxon>
        <taxon>Craniata</taxon>
        <taxon>Vertebrata</taxon>
        <taxon>Euteleostomi</taxon>
        <taxon>Amphibia</taxon>
        <taxon>Batrachia</taxon>
        <taxon>Anura</taxon>
        <taxon>Pipoidea</taxon>
        <taxon>Pipidae</taxon>
        <taxon>Xenopodinae</taxon>
        <taxon>Xenopus</taxon>
        <taxon>Xenopus</taxon>
    </lineage>
</organism>
<gene>
    <name evidence="4" type="primary">LOC121394999</name>
</gene>
<feature type="compositionally biased region" description="Basic and acidic residues" evidence="1">
    <location>
        <begin position="298"/>
        <end position="312"/>
    </location>
</feature>
<accession>A0A8J1L1E2</accession>
<keyword evidence="3" id="KW-1185">Reference proteome</keyword>
<reference evidence="4" key="1">
    <citation type="submission" date="2025-08" db="UniProtKB">
        <authorList>
            <consortium name="RefSeq"/>
        </authorList>
    </citation>
    <scope>IDENTIFICATION</scope>
    <source>
        <strain evidence="4">J_2021</strain>
        <tissue evidence="4">Erythrocytes</tissue>
    </source>
</reference>
<dbReference type="Gene3D" id="2.60.40.10">
    <property type="entry name" value="Immunoglobulins"/>
    <property type="match status" value="1"/>
</dbReference>
<evidence type="ECO:0000256" key="2">
    <source>
        <dbReference type="SAM" id="Phobius"/>
    </source>
</evidence>
<dbReference type="Proteomes" id="UP000186698">
    <property type="component" value="Chromosome 6S"/>
</dbReference>
<evidence type="ECO:0000256" key="1">
    <source>
        <dbReference type="SAM" id="MobiDB-lite"/>
    </source>
</evidence>
<keyword evidence="2" id="KW-0472">Membrane</keyword>
<protein>
    <submittedName>
        <fullName evidence="4">Uncharacterized protein LOC121394999</fullName>
    </submittedName>
</protein>
<dbReference type="OrthoDB" id="9909894at2759"/>
<dbReference type="InterPro" id="IPR013783">
    <property type="entry name" value="Ig-like_fold"/>
</dbReference>
<name>A0A8J1L1E2_XENLA</name>
<evidence type="ECO:0000313" key="4">
    <source>
        <dbReference type="RefSeq" id="XP_041423361.1"/>
    </source>
</evidence>
<dbReference type="KEGG" id="xla:121394999"/>